<evidence type="ECO:0000313" key="2">
    <source>
        <dbReference type="EMBL" id="SNS65138.1"/>
    </source>
</evidence>
<name>A0A239G8P0_9PSED</name>
<gene>
    <name evidence="2" type="ORF">SAMN05444352_11211</name>
</gene>
<feature type="region of interest" description="Disordered" evidence="1">
    <location>
        <begin position="1"/>
        <end position="24"/>
    </location>
</feature>
<dbReference type="OrthoDB" id="9952424at2"/>
<dbReference type="Proteomes" id="UP000198407">
    <property type="component" value="Unassembled WGS sequence"/>
</dbReference>
<evidence type="ECO:0000256" key="1">
    <source>
        <dbReference type="SAM" id="MobiDB-lite"/>
    </source>
</evidence>
<organism evidence="2 3">
    <name type="scientific">Pseudomonas japonica</name>
    <dbReference type="NCBI Taxonomy" id="256466"/>
    <lineage>
        <taxon>Bacteria</taxon>
        <taxon>Pseudomonadati</taxon>
        <taxon>Pseudomonadota</taxon>
        <taxon>Gammaproteobacteria</taxon>
        <taxon>Pseudomonadales</taxon>
        <taxon>Pseudomonadaceae</taxon>
        <taxon>Pseudomonas</taxon>
    </lineage>
</organism>
<keyword evidence="3" id="KW-1185">Reference proteome</keyword>
<dbReference type="RefSeq" id="WP_141137295.1">
    <property type="nucleotide sequence ID" value="NZ_FZOL01000012.1"/>
</dbReference>
<sequence>MSDPFTKPYLNPRTGKASSGGAAREGRIKTLGGVDEIISQAVTKALIANADQIQTARMPGK</sequence>
<reference evidence="3" key="1">
    <citation type="submission" date="2017-06" db="EMBL/GenBank/DDBJ databases">
        <authorList>
            <person name="Varghese N."/>
            <person name="Submissions S."/>
        </authorList>
    </citation>
    <scope>NUCLEOTIDE SEQUENCE [LARGE SCALE GENOMIC DNA]</scope>
    <source>
        <strain evidence="3">DSM 22348</strain>
    </source>
</reference>
<protein>
    <submittedName>
        <fullName evidence="2">Uncharacterized protein</fullName>
    </submittedName>
</protein>
<dbReference type="AlphaFoldDB" id="A0A239G8P0"/>
<evidence type="ECO:0000313" key="3">
    <source>
        <dbReference type="Proteomes" id="UP000198407"/>
    </source>
</evidence>
<dbReference type="EMBL" id="FZOL01000012">
    <property type="protein sequence ID" value="SNS65138.1"/>
    <property type="molecule type" value="Genomic_DNA"/>
</dbReference>
<proteinExistence type="predicted"/>
<accession>A0A239G8P0</accession>